<dbReference type="EMBL" id="POTL01000001">
    <property type="protein sequence ID" value="TLH51011.1"/>
    <property type="molecule type" value="Genomic_DNA"/>
</dbReference>
<dbReference type="RefSeq" id="WP_138158279.1">
    <property type="nucleotide sequence ID" value="NZ_ANBS01000004.1"/>
</dbReference>
<dbReference type="SUPFAM" id="SSF56112">
    <property type="entry name" value="Protein kinase-like (PK-like)"/>
    <property type="match status" value="1"/>
</dbReference>
<dbReference type="GO" id="GO:0005524">
    <property type="term" value="F:ATP binding"/>
    <property type="evidence" value="ECO:0007669"/>
    <property type="project" value="UniProtKB-KW"/>
</dbReference>
<evidence type="ECO:0000256" key="3">
    <source>
        <dbReference type="ARBA" id="ARBA00022679"/>
    </source>
</evidence>
<keyword evidence="4" id="KW-0547">Nucleotide-binding</keyword>
<keyword evidence="6" id="KW-0067">ATP-binding</keyword>
<keyword evidence="13" id="KW-1185">Reference proteome</keyword>
<dbReference type="Gene3D" id="3.30.200.20">
    <property type="entry name" value="Phosphorylase Kinase, domain 1"/>
    <property type="match status" value="1"/>
</dbReference>
<reference evidence="12" key="1">
    <citation type="submission" date="2018-01" db="EMBL/GenBank/DDBJ databases">
        <title>Comparative genomics of Mycobacterium mucogenicum and Mycobacterium neoaurum clade members emphasizing tRNA and non-coding RNA.</title>
        <authorList>
            <person name="Behra P.R.K."/>
            <person name="Pettersson B.M.F."/>
            <person name="Das S."/>
            <person name="Dasgupta S."/>
            <person name="Kirsebom L.A."/>
        </authorList>
    </citation>
    <scope>NUCLEOTIDE SEQUENCE</scope>
    <source>
        <strain evidence="12">DSM 44124</strain>
    </source>
</reference>
<evidence type="ECO:0000256" key="6">
    <source>
        <dbReference type="ARBA" id="ARBA00022840"/>
    </source>
</evidence>
<reference evidence="11 13" key="2">
    <citation type="journal article" date="2019" name="BMC Evol. Biol.">
        <title>Comparative genomics of Mycobacterium mucogenicum and Mycobacterium neoaurum clade members emphasizing tRNA and non-coding RNA.</title>
        <authorList>
            <person name="Behra P.R.K."/>
            <person name="Pettersson B.M.F."/>
            <person name="Das S."/>
            <person name="Dasgupta S."/>
            <person name="Kirsebom L.A."/>
        </authorList>
    </citation>
    <scope>NUCLEOTIDE SEQUENCE [LARGE SCALE GENOMIC DNA]</scope>
    <source>
        <strain evidence="11 13">DSM 44124</strain>
    </source>
</reference>
<dbReference type="InterPro" id="IPR011009">
    <property type="entry name" value="Kinase-like_dom_sf"/>
</dbReference>
<keyword evidence="2 12" id="KW-0723">Serine/threonine-protein kinase</keyword>
<dbReference type="KEGG" id="mmuc:C1S78_000380"/>
<sequence>MTSTFNPGDIVAGYTIESVLGVGGMGVVYKAKNPQLPRSDALKVLTTSIQGDGQFRERFLREANVAATLDHPNIVAVYSRGETEAGQLWIAMQYVAGTDADQEVRSGRMSPTRAARIITEVAKALDYAHRRGIMHRDVKPANFLLASAEDPGDEERVFLADFGIARAFDDAAHLTTDGSVMASIAYAPPEALSGQHVDSRADVYSLACSFFVLLTGRTPYGGLPGGIAAIAAAHVTGEIPRVTDRVPHLPWALNEVIARGMAKDPNARYQTAREFAAAATAAVTNTGPAPQPPGQLLPPGPRQGPGPQSWSPRQPTPPSGVLTYPSGQFSGPYPPAPPRGPLPGQMAAPHPPAAPQKSSRKRRLVIGTAVAAVITVIAVVASIMLTSKPGAPAYTAQSFTHAHGTTEITKAPTAVAALGPGDADAVLSLGLQPVAIAGAGTSLPSWLQSKITGNPSVKDTVGFIDTSAIQAAKPDVIIATGDIDDATYQRLAAIAPTVTQPKDTSRAWNWQTQLKWIGKIVGRDKDADTLIDQVSSQQTDLKNQNPRAAGKSVQVIHVSDDGVSQTLTPSNAADYLNSLGLNYDPDLRRKSGDSSSTRSMPDLGKLFLIHSEVLVVVRTDKAAGNGGAAGLPYQLAAYRGSMIIVDDPNSVSALADPGGYLATEYLNANFVPLMSVIR</sequence>
<evidence type="ECO:0000256" key="4">
    <source>
        <dbReference type="ARBA" id="ARBA00022741"/>
    </source>
</evidence>
<feature type="region of interest" description="Disordered" evidence="7">
    <location>
        <begin position="284"/>
        <end position="361"/>
    </location>
</feature>
<keyword evidence="5 12" id="KW-0418">Kinase</keyword>
<keyword evidence="3" id="KW-0808">Transferase</keyword>
<evidence type="ECO:0000313" key="13">
    <source>
        <dbReference type="Proteomes" id="UP000309231"/>
    </source>
</evidence>
<keyword evidence="8" id="KW-0472">Membrane</keyword>
<evidence type="ECO:0000256" key="7">
    <source>
        <dbReference type="SAM" id="MobiDB-lite"/>
    </source>
</evidence>
<protein>
    <recommendedName>
        <fullName evidence="1">non-specific serine/threonine protein kinase</fullName>
        <ecNumber evidence="1">2.7.11.1</ecNumber>
    </recommendedName>
</protein>
<organism evidence="12">
    <name type="scientific">Mycolicibacterium mucogenicum DSM 44124</name>
    <dbReference type="NCBI Taxonomy" id="1226753"/>
    <lineage>
        <taxon>Bacteria</taxon>
        <taxon>Bacillati</taxon>
        <taxon>Actinomycetota</taxon>
        <taxon>Actinomycetes</taxon>
        <taxon>Mycobacteriales</taxon>
        <taxon>Mycobacteriaceae</taxon>
        <taxon>Mycolicibacterium</taxon>
    </lineage>
</organism>
<dbReference type="GO" id="GO:0004674">
    <property type="term" value="F:protein serine/threonine kinase activity"/>
    <property type="evidence" value="ECO:0007669"/>
    <property type="project" value="UniProtKB-KW"/>
</dbReference>
<name>A0A8H2J948_MYCMU</name>
<dbReference type="AlphaFoldDB" id="A0A8H2J948"/>
<keyword evidence="8" id="KW-0812">Transmembrane</keyword>
<dbReference type="InterPro" id="IPR002491">
    <property type="entry name" value="ABC_transptr_periplasmic_BD"/>
</dbReference>
<feature type="transmembrane region" description="Helical" evidence="8">
    <location>
        <begin position="364"/>
        <end position="385"/>
    </location>
</feature>
<evidence type="ECO:0000256" key="2">
    <source>
        <dbReference type="ARBA" id="ARBA00022527"/>
    </source>
</evidence>
<dbReference type="SMART" id="SM00220">
    <property type="entry name" value="S_TKc"/>
    <property type="match status" value="1"/>
</dbReference>
<evidence type="ECO:0000259" key="9">
    <source>
        <dbReference type="PROSITE" id="PS50011"/>
    </source>
</evidence>
<dbReference type="PROSITE" id="PS50011">
    <property type="entry name" value="PROTEIN_KINASE_DOM"/>
    <property type="match status" value="1"/>
</dbReference>
<dbReference type="CDD" id="cd14014">
    <property type="entry name" value="STKc_PknB_like"/>
    <property type="match status" value="1"/>
</dbReference>
<reference evidence="11 13" key="3">
    <citation type="journal article" date="2019" name="Sci. Rep.">
        <title>Insight into the biology of Mycobacterium mucogenicum and Mycobacterium neoaurum clade members.</title>
        <authorList>
            <person name="Behra P.R.K."/>
            <person name="Pettersson B.M.F."/>
            <person name="Ramesh M."/>
            <person name="Dasgupta S."/>
            <person name="Kirsebom L.A."/>
        </authorList>
    </citation>
    <scope>NUCLEOTIDE SEQUENCE [LARGE SCALE GENOMIC DNA]</scope>
    <source>
        <strain evidence="11 13">DSM 44124</strain>
    </source>
</reference>
<dbReference type="Gene3D" id="3.40.50.1980">
    <property type="entry name" value="Nitrogenase molybdenum iron protein domain"/>
    <property type="match status" value="2"/>
</dbReference>
<evidence type="ECO:0000256" key="8">
    <source>
        <dbReference type="SAM" id="Phobius"/>
    </source>
</evidence>
<gene>
    <name evidence="11" type="ORF">C1S78_000380</name>
    <name evidence="12" type="ORF">C1S78_00380</name>
</gene>
<dbReference type="PROSITE" id="PS00108">
    <property type="entry name" value="PROTEIN_KINASE_ST"/>
    <property type="match status" value="1"/>
</dbReference>
<feature type="domain" description="Fe/B12 periplasmic-binding" evidence="10">
    <location>
        <begin position="414"/>
        <end position="678"/>
    </location>
</feature>
<dbReference type="InterPro" id="IPR008271">
    <property type="entry name" value="Ser/Thr_kinase_AS"/>
</dbReference>
<dbReference type="PANTHER" id="PTHR43289">
    <property type="entry name" value="MITOGEN-ACTIVATED PROTEIN KINASE KINASE KINASE 20-RELATED"/>
    <property type="match status" value="1"/>
</dbReference>
<feature type="compositionally biased region" description="Pro residues" evidence="7">
    <location>
        <begin position="332"/>
        <end position="341"/>
    </location>
</feature>
<dbReference type="EC" id="2.7.11.1" evidence="1"/>
<evidence type="ECO:0000313" key="11">
    <source>
        <dbReference type="EMBL" id="QPG69543.1"/>
    </source>
</evidence>
<evidence type="ECO:0000313" key="12">
    <source>
        <dbReference type="EMBL" id="TLH51011.1"/>
    </source>
</evidence>
<dbReference type="GeneID" id="76723335"/>
<dbReference type="SUPFAM" id="SSF53807">
    <property type="entry name" value="Helical backbone' metal receptor"/>
    <property type="match status" value="1"/>
</dbReference>
<evidence type="ECO:0000256" key="5">
    <source>
        <dbReference type="ARBA" id="ARBA00022777"/>
    </source>
</evidence>
<dbReference type="InterPro" id="IPR000719">
    <property type="entry name" value="Prot_kinase_dom"/>
</dbReference>
<dbReference type="Pfam" id="PF01497">
    <property type="entry name" value="Peripla_BP_2"/>
    <property type="match status" value="1"/>
</dbReference>
<feature type="compositionally biased region" description="Pro residues" evidence="7">
    <location>
        <begin position="289"/>
        <end position="304"/>
    </location>
</feature>
<feature type="domain" description="Protein kinase" evidence="9">
    <location>
        <begin position="14"/>
        <end position="283"/>
    </location>
</feature>
<keyword evidence="8" id="KW-1133">Transmembrane helix</keyword>
<evidence type="ECO:0000256" key="1">
    <source>
        <dbReference type="ARBA" id="ARBA00012513"/>
    </source>
</evidence>
<dbReference type="GO" id="GO:0080090">
    <property type="term" value="P:regulation of primary metabolic process"/>
    <property type="evidence" value="ECO:0007669"/>
    <property type="project" value="UniProtKB-ARBA"/>
</dbReference>
<dbReference type="Proteomes" id="UP000309231">
    <property type="component" value="Chromosome"/>
</dbReference>
<dbReference type="EMBL" id="CP062008">
    <property type="protein sequence ID" value="QPG69543.1"/>
    <property type="molecule type" value="Genomic_DNA"/>
</dbReference>
<dbReference type="Pfam" id="PF00069">
    <property type="entry name" value="Pkinase"/>
    <property type="match status" value="1"/>
</dbReference>
<proteinExistence type="predicted"/>
<accession>A0A8H2J948</accession>
<evidence type="ECO:0000259" key="10">
    <source>
        <dbReference type="PROSITE" id="PS50983"/>
    </source>
</evidence>
<dbReference type="Gene3D" id="1.10.510.10">
    <property type="entry name" value="Transferase(Phosphotransferase) domain 1"/>
    <property type="match status" value="1"/>
</dbReference>
<dbReference type="PANTHER" id="PTHR43289:SF6">
    <property type="entry name" value="SERINE_THREONINE-PROTEIN KINASE NEKL-3"/>
    <property type="match status" value="1"/>
</dbReference>
<dbReference type="PROSITE" id="PS50983">
    <property type="entry name" value="FE_B12_PBP"/>
    <property type="match status" value="1"/>
</dbReference>